<evidence type="ECO:0000313" key="2">
    <source>
        <dbReference type="Proteomes" id="UP000010475"/>
    </source>
</evidence>
<dbReference type="Proteomes" id="UP000010475">
    <property type="component" value="Chromosome"/>
</dbReference>
<dbReference type="KEGG" id="csg:Cylst_3930"/>
<proteinExistence type="predicted"/>
<protein>
    <recommendedName>
        <fullName evidence="3">DUF4351 domain-containing protein</fullName>
    </recommendedName>
</protein>
<dbReference type="EMBL" id="CP003642">
    <property type="protein sequence ID" value="AFZ26042.1"/>
    <property type="molecule type" value="Genomic_DNA"/>
</dbReference>
<organism evidence="1 2">
    <name type="scientific">Cylindrospermum stagnale PCC 7417</name>
    <dbReference type="NCBI Taxonomy" id="56107"/>
    <lineage>
        <taxon>Bacteria</taxon>
        <taxon>Bacillati</taxon>
        <taxon>Cyanobacteriota</taxon>
        <taxon>Cyanophyceae</taxon>
        <taxon>Nostocales</taxon>
        <taxon>Nostocaceae</taxon>
        <taxon>Cylindrospermum</taxon>
    </lineage>
</organism>
<evidence type="ECO:0000313" key="1">
    <source>
        <dbReference type="EMBL" id="AFZ26042.1"/>
    </source>
</evidence>
<sequence>MVLEKSFFYQEILQKGREEGRRLERLSSIELSLEVKFGLEGLQLMPKISEISDLEQLKEIQRGILTANTLAELLELIQIVYTLGS</sequence>
<dbReference type="HOGENOM" id="CLU_158473_0_0_3"/>
<evidence type="ECO:0008006" key="3">
    <source>
        <dbReference type="Google" id="ProtNLM"/>
    </source>
</evidence>
<dbReference type="eggNOG" id="COG5464">
    <property type="taxonomic scope" value="Bacteria"/>
</dbReference>
<accession>K9X2W6</accession>
<name>K9X2W6_9NOST</name>
<dbReference type="RefSeq" id="WP_015209285.1">
    <property type="nucleotide sequence ID" value="NC_019757.1"/>
</dbReference>
<gene>
    <name evidence="1" type="ORF">Cylst_3930</name>
</gene>
<dbReference type="AlphaFoldDB" id="K9X2W6"/>
<keyword evidence="2" id="KW-1185">Reference proteome</keyword>
<reference evidence="1 2" key="1">
    <citation type="submission" date="2012-06" db="EMBL/GenBank/DDBJ databases">
        <title>Finished chromosome of genome of Cylindrospermum stagnale PCC 7417.</title>
        <authorList>
            <consortium name="US DOE Joint Genome Institute"/>
            <person name="Gugger M."/>
            <person name="Coursin T."/>
            <person name="Rippka R."/>
            <person name="Tandeau De Marsac N."/>
            <person name="Huntemann M."/>
            <person name="Wei C.-L."/>
            <person name="Han J."/>
            <person name="Detter J.C."/>
            <person name="Han C."/>
            <person name="Tapia R."/>
            <person name="Chen A."/>
            <person name="Kyrpides N."/>
            <person name="Mavromatis K."/>
            <person name="Markowitz V."/>
            <person name="Szeto E."/>
            <person name="Ivanova N."/>
            <person name="Pagani I."/>
            <person name="Pati A."/>
            <person name="Goodwin L."/>
            <person name="Nordberg H.P."/>
            <person name="Cantor M.N."/>
            <person name="Hua S.X."/>
            <person name="Woyke T."/>
            <person name="Kerfeld C.A."/>
        </authorList>
    </citation>
    <scope>NUCLEOTIDE SEQUENCE [LARGE SCALE GENOMIC DNA]</scope>
    <source>
        <strain evidence="1 2">PCC 7417</strain>
    </source>
</reference>